<dbReference type="GO" id="GO:0003677">
    <property type="term" value="F:DNA binding"/>
    <property type="evidence" value="ECO:0007669"/>
    <property type="project" value="InterPro"/>
</dbReference>
<dbReference type="InterPro" id="IPR001387">
    <property type="entry name" value="Cro/C1-type_HTH"/>
</dbReference>
<dbReference type="SMART" id="SM00530">
    <property type="entry name" value="HTH_XRE"/>
    <property type="match status" value="1"/>
</dbReference>
<dbReference type="SUPFAM" id="SSF47413">
    <property type="entry name" value="lambda repressor-like DNA-binding domains"/>
    <property type="match status" value="1"/>
</dbReference>
<dbReference type="Gene3D" id="1.10.260.40">
    <property type="entry name" value="lambda repressor-like DNA-binding domains"/>
    <property type="match status" value="1"/>
</dbReference>
<feature type="domain" description="HTH cro/C1-type" evidence="2">
    <location>
        <begin position="12"/>
        <end position="66"/>
    </location>
</feature>
<keyword evidence="4" id="KW-1185">Reference proteome</keyword>
<comment type="caution">
    <text evidence="3">The sequence shown here is derived from an EMBL/GenBank/DDBJ whole genome shotgun (WGS) entry which is preliminary data.</text>
</comment>
<organism evidence="3 4">
    <name type="scientific">Stackebrandtia endophytica</name>
    <dbReference type="NCBI Taxonomy" id="1496996"/>
    <lineage>
        <taxon>Bacteria</taxon>
        <taxon>Bacillati</taxon>
        <taxon>Actinomycetota</taxon>
        <taxon>Actinomycetes</taxon>
        <taxon>Glycomycetales</taxon>
        <taxon>Glycomycetaceae</taxon>
        <taxon>Stackebrandtia</taxon>
    </lineage>
</organism>
<dbReference type="CDD" id="cd00093">
    <property type="entry name" value="HTH_XRE"/>
    <property type="match status" value="1"/>
</dbReference>
<dbReference type="Pfam" id="PF06114">
    <property type="entry name" value="Peptidase_M78"/>
    <property type="match status" value="1"/>
</dbReference>
<dbReference type="EMBL" id="VFOW01000001">
    <property type="protein sequence ID" value="TQL77176.1"/>
    <property type="molecule type" value="Genomic_DNA"/>
</dbReference>
<dbReference type="PROSITE" id="PS50943">
    <property type="entry name" value="HTH_CROC1"/>
    <property type="match status" value="1"/>
</dbReference>
<evidence type="ECO:0000256" key="1">
    <source>
        <dbReference type="ARBA" id="ARBA00007227"/>
    </source>
</evidence>
<proteinExistence type="inferred from homology"/>
<evidence type="ECO:0000259" key="2">
    <source>
        <dbReference type="PROSITE" id="PS50943"/>
    </source>
</evidence>
<dbReference type="InParanoid" id="A0A543AX76"/>
<dbReference type="Pfam" id="PF01381">
    <property type="entry name" value="HTH_3"/>
    <property type="match status" value="1"/>
</dbReference>
<dbReference type="InterPro" id="IPR052345">
    <property type="entry name" value="Rad_response_metalloprotease"/>
</dbReference>
<dbReference type="PANTHER" id="PTHR43236">
    <property type="entry name" value="ANTITOXIN HIGA1"/>
    <property type="match status" value="1"/>
</dbReference>
<dbReference type="AlphaFoldDB" id="A0A543AX76"/>
<gene>
    <name evidence="3" type="ORF">FB566_2726</name>
</gene>
<comment type="similarity">
    <text evidence="1">Belongs to the short-chain fatty acyl-CoA assimilation regulator (ScfR) family.</text>
</comment>
<dbReference type="Proteomes" id="UP000317043">
    <property type="component" value="Unassembled WGS sequence"/>
</dbReference>
<evidence type="ECO:0000313" key="3">
    <source>
        <dbReference type="EMBL" id="TQL77176.1"/>
    </source>
</evidence>
<dbReference type="RefSeq" id="WP_142039663.1">
    <property type="nucleotide sequence ID" value="NZ_JBHTGS010000001.1"/>
</dbReference>
<reference evidence="3 4" key="1">
    <citation type="submission" date="2019-06" db="EMBL/GenBank/DDBJ databases">
        <title>Sequencing the genomes of 1000 actinobacteria strains.</title>
        <authorList>
            <person name="Klenk H.-P."/>
        </authorList>
    </citation>
    <scope>NUCLEOTIDE SEQUENCE [LARGE SCALE GENOMIC DNA]</scope>
    <source>
        <strain evidence="3 4">DSM 45928</strain>
    </source>
</reference>
<name>A0A543AX76_9ACTN</name>
<accession>A0A543AX76</accession>
<evidence type="ECO:0000313" key="4">
    <source>
        <dbReference type="Proteomes" id="UP000317043"/>
    </source>
</evidence>
<sequence length="375" mass="41270">MGVDARTLGRRIAEARQRAGMTQQALGSEISLDRSALAKIEQGDRRVTALELSRIAEALGDRIEWFLSDSAPSIVSHRNMAAPGAPSPQIDEEIERRVRAVEFVKQHDGQFELPTTPVHSLPASPEAAEELAEKTRSLLGAPPGGPLTRLSERFLVTGTLSFVVDLGTDAADAASVLLDRGAVALVNGSLGVGRRRLALAHELGHILVADEYTVDWRVEMSTTTGYPEKILDRFARSLLLPSNSLARHWKEWGGGQDNSFRAAAVQIASHYRVDMATLSRRLSELGLIDQEQASLVRQFRTTKTDIVDFNLVVGDELASNRRDLPRQYEAAVIRLYRGEVISAERALDLFFGTWEATDLPRLPTSPEAAIWQFIS</sequence>
<dbReference type="InterPro" id="IPR010982">
    <property type="entry name" value="Lambda_DNA-bd_dom_sf"/>
</dbReference>
<dbReference type="OrthoDB" id="9794834at2"/>
<dbReference type="PANTHER" id="PTHR43236:SF1">
    <property type="entry name" value="BLL7220 PROTEIN"/>
    <property type="match status" value="1"/>
</dbReference>
<dbReference type="InterPro" id="IPR010359">
    <property type="entry name" value="IrrE_HExxH"/>
</dbReference>
<protein>
    <submittedName>
        <fullName evidence="3">Zn-dependent peptidase ImmA (M78 family)</fullName>
    </submittedName>
</protein>